<comment type="similarity">
    <text evidence="2 11">Belongs to the LpxB family.</text>
</comment>
<proteinExistence type="inferred from homology"/>
<gene>
    <name evidence="11 12" type="primary">lpxB</name>
    <name evidence="12" type="ORF">GCM10009092_32180</name>
</gene>
<dbReference type="PANTHER" id="PTHR30372:SF4">
    <property type="entry name" value="LIPID-A-DISACCHARIDE SYNTHASE, MITOCHONDRIAL-RELATED"/>
    <property type="match status" value="1"/>
</dbReference>
<organism evidence="12 13">
    <name type="scientific">Bowmanella denitrificans</name>
    <dbReference type="NCBI Taxonomy" id="366582"/>
    <lineage>
        <taxon>Bacteria</taxon>
        <taxon>Pseudomonadati</taxon>
        <taxon>Pseudomonadota</taxon>
        <taxon>Gammaproteobacteria</taxon>
        <taxon>Alteromonadales</taxon>
        <taxon>Alteromonadaceae</taxon>
        <taxon>Bowmanella</taxon>
    </lineage>
</organism>
<keyword evidence="9 11" id="KW-0443">Lipid metabolism</keyword>
<dbReference type="EMBL" id="BAAAEI010000020">
    <property type="protein sequence ID" value="GAA0365367.1"/>
    <property type="molecule type" value="Genomic_DNA"/>
</dbReference>
<keyword evidence="13" id="KW-1185">Reference proteome</keyword>
<reference evidence="13" key="1">
    <citation type="journal article" date="2019" name="Int. J. Syst. Evol. Microbiol.">
        <title>The Global Catalogue of Microorganisms (GCM) 10K type strain sequencing project: providing services to taxonomists for standard genome sequencing and annotation.</title>
        <authorList>
            <consortium name="The Broad Institute Genomics Platform"/>
            <consortium name="The Broad Institute Genome Sequencing Center for Infectious Disease"/>
            <person name="Wu L."/>
            <person name="Ma J."/>
        </authorList>
    </citation>
    <scope>NUCLEOTIDE SEQUENCE [LARGE SCALE GENOMIC DNA]</scope>
    <source>
        <strain evidence="13">JCM 13378</strain>
    </source>
</reference>
<keyword evidence="5 11" id="KW-0444">Lipid biosynthesis</keyword>
<evidence type="ECO:0000256" key="1">
    <source>
        <dbReference type="ARBA" id="ARBA00002056"/>
    </source>
</evidence>
<evidence type="ECO:0000256" key="8">
    <source>
        <dbReference type="ARBA" id="ARBA00022679"/>
    </source>
</evidence>
<comment type="pathway">
    <text evidence="11">Bacterial outer membrane biogenesis; LPS lipid A biosynthesis.</text>
</comment>
<dbReference type="Proteomes" id="UP001501757">
    <property type="component" value="Unassembled WGS sequence"/>
</dbReference>
<evidence type="ECO:0000256" key="11">
    <source>
        <dbReference type="HAMAP-Rule" id="MF_00392"/>
    </source>
</evidence>
<comment type="function">
    <text evidence="1 11">Condensation of UDP-2,3-diacylglucosamine and 2,3-diacylglucosamine-1-phosphate to form lipid A disaccharide, a precursor of lipid A, a phosphorylated glycolipid that anchors the lipopolysaccharide to the outer membrane of the cell.</text>
</comment>
<evidence type="ECO:0000313" key="13">
    <source>
        <dbReference type="Proteomes" id="UP001501757"/>
    </source>
</evidence>
<name>A0ABP3HB87_9ALTE</name>
<dbReference type="InterPro" id="IPR003835">
    <property type="entry name" value="Glyco_trans_19"/>
</dbReference>
<evidence type="ECO:0000256" key="5">
    <source>
        <dbReference type="ARBA" id="ARBA00022516"/>
    </source>
</evidence>
<keyword evidence="6 11" id="KW-0441">Lipid A biosynthesis</keyword>
<dbReference type="NCBIfam" id="TIGR00215">
    <property type="entry name" value="lpxB"/>
    <property type="match status" value="1"/>
</dbReference>
<evidence type="ECO:0000256" key="4">
    <source>
        <dbReference type="ARBA" id="ARBA00020902"/>
    </source>
</evidence>
<dbReference type="PANTHER" id="PTHR30372">
    <property type="entry name" value="LIPID-A-DISACCHARIDE SYNTHASE"/>
    <property type="match status" value="1"/>
</dbReference>
<keyword evidence="7 11" id="KW-0328">Glycosyltransferase</keyword>
<dbReference type="EC" id="2.4.1.182" evidence="3 11"/>
<keyword evidence="8 11" id="KW-0808">Transferase</keyword>
<evidence type="ECO:0000256" key="9">
    <source>
        <dbReference type="ARBA" id="ARBA00023098"/>
    </source>
</evidence>
<comment type="caution">
    <text evidence="12">The sequence shown here is derived from an EMBL/GenBank/DDBJ whole genome shotgun (WGS) entry which is preliminary data.</text>
</comment>
<protein>
    <recommendedName>
        <fullName evidence="4 11">Lipid-A-disaccharide synthase</fullName>
        <ecNumber evidence="3 11">2.4.1.182</ecNumber>
    </recommendedName>
</protein>
<sequence>MRIGIVAGETSGDILGAGLIQALNSRFPHIQFEGIGGPRMQAQGCQSLFDMEELSVMGLVEVLSRIRRLLHIRASLVEHFIANPPDLFIGIDAPDFNLGLEKRLKAAGICTVQYVSPTIWAWREKRVFNIAKATNLVLSLLPFEKAFYDKYQVPCTFVGHTLADAIPVEVDSTGARARLGLSEQCKVLALLPGSRGGEVSLLLPAFVQTAALLQQQIPDLQVVLPAANAKRRQQIEEYLASTQSQAHIQILDGQSRDAMSAADAILLASGTATLEAMLCKKPMLVAYKFNWLTYQIAKRMVRAKYFSLPNLLAGEALVPELLQHDVEPERMTKILAPMLTQGAPGLVDKFTALHQQLRLNADERAADAISKLIESNGK</sequence>
<evidence type="ECO:0000256" key="3">
    <source>
        <dbReference type="ARBA" id="ARBA00012687"/>
    </source>
</evidence>
<evidence type="ECO:0000256" key="10">
    <source>
        <dbReference type="ARBA" id="ARBA00048975"/>
    </source>
</evidence>
<accession>A0ABP3HB87</accession>
<evidence type="ECO:0000313" key="12">
    <source>
        <dbReference type="EMBL" id="GAA0365367.1"/>
    </source>
</evidence>
<evidence type="ECO:0000256" key="2">
    <source>
        <dbReference type="ARBA" id="ARBA00007868"/>
    </source>
</evidence>
<dbReference type="Pfam" id="PF02684">
    <property type="entry name" value="LpxB"/>
    <property type="match status" value="1"/>
</dbReference>
<evidence type="ECO:0000256" key="6">
    <source>
        <dbReference type="ARBA" id="ARBA00022556"/>
    </source>
</evidence>
<dbReference type="SUPFAM" id="SSF53756">
    <property type="entry name" value="UDP-Glycosyltransferase/glycogen phosphorylase"/>
    <property type="match status" value="1"/>
</dbReference>
<dbReference type="HAMAP" id="MF_00392">
    <property type="entry name" value="LpxB"/>
    <property type="match status" value="1"/>
</dbReference>
<evidence type="ECO:0000256" key="7">
    <source>
        <dbReference type="ARBA" id="ARBA00022676"/>
    </source>
</evidence>
<dbReference type="Gene3D" id="3.40.50.2000">
    <property type="entry name" value="Glycogen Phosphorylase B"/>
    <property type="match status" value="1"/>
</dbReference>
<comment type="catalytic activity">
    <reaction evidence="10 11">
        <text>a lipid X + a UDP-2-N,3-O-bis[(3R)-3-hydroxyacyl]-alpha-D-glucosamine = a lipid A disaccharide + UDP + H(+)</text>
        <dbReference type="Rhea" id="RHEA:67828"/>
        <dbReference type="ChEBI" id="CHEBI:15378"/>
        <dbReference type="ChEBI" id="CHEBI:58223"/>
        <dbReference type="ChEBI" id="CHEBI:137748"/>
        <dbReference type="ChEBI" id="CHEBI:176338"/>
        <dbReference type="ChEBI" id="CHEBI:176343"/>
        <dbReference type="EC" id="2.4.1.182"/>
    </reaction>
</comment>